<sequence>MGHLGYIYTLIPSLQRMARQVLRVFIILVFIIAVAKALDVCKGGDVKLFSNTSINLDESRLTLYHGVNPVGVWTRDAPLDEDKHEKHITRDENFEIWLHNVSANDQGLYSLLYSKRTNGSRREQMNGSLDIVIPPPTQCRPVVNLIKEGEIYYLNATWPERDCGTPQDALIWNSSWQNTSMLRVNSTENPGLYIVCMRGPAVDCAKDPSMYCSQIYINRKSERKIKKAEIIHTWNNIQECQHMMFQKNKMDTSNYK</sequence>
<proteinExistence type="predicted"/>
<reference evidence="2" key="1">
    <citation type="journal article" date="2021" name="Genome Biol. Evol.">
        <title>A High-Quality Reference Genome for a Parasitic Bivalve with Doubly Uniparental Inheritance (Bivalvia: Unionida).</title>
        <authorList>
            <person name="Smith C.H."/>
        </authorList>
    </citation>
    <scope>NUCLEOTIDE SEQUENCE</scope>
    <source>
        <strain evidence="2">CHS0354</strain>
    </source>
</reference>
<gene>
    <name evidence="2" type="ORF">CHS0354_001313</name>
</gene>
<comment type="caution">
    <text evidence="2">The sequence shown here is derived from an EMBL/GenBank/DDBJ whole genome shotgun (WGS) entry which is preliminary data.</text>
</comment>
<evidence type="ECO:0000256" key="1">
    <source>
        <dbReference type="SAM" id="Phobius"/>
    </source>
</evidence>
<feature type="transmembrane region" description="Helical" evidence="1">
    <location>
        <begin position="21"/>
        <end position="38"/>
    </location>
</feature>
<dbReference type="EMBL" id="JAEAOA010000130">
    <property type="protein sequence ID" value="KAK3580180.1"/>
    <property type="molecule type" value="Genomic_DNA"/>
</dbReference>
<accession>A0AAE0RVP9</accession>
<keyword evidence="1" id="KW-0812">Transmembrane</keyword>
<evidence type="ECO:0000313" key="3">
    <source>
        <dbReference type="Proteomes" id="UP001195483"/>
    </source>
</evidence>
<keyword evidence="3" id="KW-1185">Reference proteome</keyword>
<reference evidence="2" key="2">
    <citation type="journal article" date="2021" name="Genome Biol. Evol.">
        <title>Developing a high-quality reference genome for a parasitic bivalve with doubly uniparental inheritance (Bivalvia: Unionida).</title>
        <authorList>
            <person name="Smith C.H."/>
        </authorList>
    </citation>
    <scope>NUCLEOTIDE SEQUENCE</scope>
    <source>
        <strain evidence="2">CHS0354</strain>
        <tissue evidence="2">Mantle</tissue>
    </source>
</reference>
<reference evidence="2" key="3">
    <citation type="submission" date="2023-05" db="EMBL/GenBank/DDBJ databases">
        <authorList>
            <person name="Smith C.H."/>
        </authorList>
    </citation>
    <scope>NUCLEOTIDE SEQUENCE</scope>
    <source>
        <strain evidence="2">CHS0354</strain>
        <tissue evidence="2">Mantle</tissue>
    </source>
</reference>
<organism evidence="2 3">
    <name type="scientific">Potamilus streckersoni</name>
    <dbReference type="NCBI Taxonomy" id="2493646"/>
    <lineage>
        <taxon>Eukaryota</taxon>
        <taxon>Metazoa</taxon>
        <taxon>Spiralia</taxon>
        <taxon>Lophotrochozoa</taxon>
        <taxon>Mollusca</taxon>
        <taxon>Bivalvia</taxon>
        <taxon>Autobranchia</taxon>
        <taxon>Heteroconchia</taxon>
        <taxon>Palaeoheterodonta</taxon>
        <taxon>Unionida</taxon>
        <taxon>Unionoidea</taxon>
        <taxon>Unionidae</taxon>
        <taxon>Ambleminae</taxon>
        <taxon>Lampsilini</taxon>
        <taxon>Potamilus</taxon>
    </lineage>
</organism>
<protein>
    <submittedName>
        <fullName evidence="2">Uncharacterized protein</fullName>
    </submittedName>
</protein>
<dbReference type="Proteomes" id="UP001195483">
    <property type="component" value="Unassembled WGS sequence"/>
</dbReference>
<name>A0AAE0RVP9_9BIVA</name>
<evidence type="ECO:0000313" key="2">
    <source>
        <dbReference type="EMBL" id="KAK3580180.1"/>
    </source>
</evidence>
<dbReference type="AlphaFoldDB" id="A0AAE0RVP9"/>
<keyword evidence="1" id="KW-1133">Transmembrane helix</keyword>
<keyword evidence="1" id="KW-0472">Membrane</keyword>